<organism evidence="1 2">
    <name type="scientific">Phoenicibacter congonensis</name>
    <dbReference type="NCBI Taxonomy" id="1944646"/>
    <lineage>
        <taxon>Bacteria</taxon>
        <taxon>Bacillati</taxon>
        <taxon>Actinomycetota</taxon>
        <taxon>Coriobacteriia</taxon>
        <taxon>Eggerthellales</taxon>
        <taxon>Eggerthellaceae</taxon>
        <taxon>Phoenicibacter</taxon>
    </lineage>
</organism>
<accession>A0AA43UAS5</accession>
<name>A0AA43UAS5_9ACTN</name>
<evidence type="ECO:0008006" key="3">
    <source>
        <dbReference type="Google" id="ProtNLM"/>
    </source>
</evidence>
<sequence length="208" mass="23187">MAKKNKGLKPSKKVIRWNRSFVVLAALLVLVLGIVGTTLAWLTDKTKDLTNTFEYAKVSCQVLEDVNSNETRKTNVRIQNTGNTDAYIRATYVVTYRDEAGNILYETLEDDWKVDLTKEINTDSWVPGKDGYWYCKKPVAPGKETPALFKAPIDGNGRFLNHGSSKEHAITYVEILATAIQSQPVKAMGEAWGYTMNNGTLTPYTSGN</sequence>
<reference evidence="1" key="1">
    <citation type="submission" date="2023-07" db="EMBL/GenBank/DDBJ databases">
        <title>Between Cages and Wild: Unraveling the Impact of Captivity on Animal Microbiomes and Antimicrobial Resistance.</title>
        <authorList>
            <person name="Schmartz G.P."/>
            <person name="Rehner J."/>
            <person name="Schuff M.J."/>
            <person name="Becker S.L."/>
            <person name="Kravczyk M."/>
            <person name="Gurevich A."/>
            <person name="Francke R."/>
            <person name="Mueller R."/>
            <person name="Keller V."/>
            <person name="Keller A."/>
        </authorList>
    </citation>
    <scope>NUCLEOTIDE SEQUENCE</scope>
    <source>
        <strain evidence="1">S12M_St_49</strain>
    </source>
</reference>
<dbReference type="AlphaFoldDB" id="A0AA43UAS5"/>
<evidence type="ECO:0000313" key="1">
    <source>
        <dbReference type="EMBL" id="MDO4842921.1"/>
    </source>
</evidence>
<dbReference type="Proteomes" id="UP001168575">
    <property type="component" value="Unassembled WGS sequence"/>
</dbReference>
<proteinExistence type="predicted"/>
<dbReference type="EMBL" id="JAUMVS010000373">
    <property type="protein sequence ID" value="MDO4842921.1"/>
    <property type="molecule type" value="Genomic_DNA"/>
</dbReference>
<protein>
    <recommendedName>
        <fullName evidence="3">Alternate signal-mediated exported protein, CPF_0494 family</fullName>
    </recommendedName>
</protein>
<comment type="caution">
    <text evidence="1">The sequence shown here is derived from an EMBL/GenBank/DDBJ whole genome shotgun (WGS) entry which is preliminary data.</text>
</comment>
<gene>
    <name evidence="1" type="ORF">Q3982_09620</name>
</gene>
<keyword evidence="2" id="KW-1185">Reference proteome</keyword>
<evidence type="ECO:0000313" key="2">
    <source>
        <dbReference type="Proteomes" id="UP001168575"/>
    </source>
</evidence>